<evidence type="ECO:0000313" key="11">
    <source>
        <dbReference type="EMBL" id="MDR6961258.1"/>
    </source>
</evidence>
<dbReference type="RefSeq" id="WP_310367242.1">
    <property type="nucleotide sequence ID" value="NZ_JAVDVC010000014.1"/>
</dbReference>
<dbReference type="Pfam" id="PF04612">
    <property type="entry name" value="T2SSM"/>
    <property type="match status" value="1"/>
</dbReference>
<keyword evidence="6 10" id="KW-0812">Transmembrane</keyword>
<dbReference type="EMBL" id="JAVDVC010000014">
    <property type="protein sequence ID" value="MDR6961258.1"/>
    <property type="molecule type" value="Genomic_DNA"/>
</dbReference>
<evidence type="ECO:0000313" key="12">
    <source>
        <dbReference type="Proteomes" id="UP001252613"/>
    </source>
</evidence>
<reference evidence="11" key="1">
    <citation type="submission" date="2023-07" db="EMBL/GenBank/DDBJ databases">
        <title>Sorghum-associated microbial communities from plants grown in Nebraska, USA.</title>
        <authorList>
            <person name="Schachtman D."/>
        </authorList>
    </citation>
    <scope>NUCLEOTIDE SEQUENCE</scope>
    <source>
        <strain evidence="11">3432</strain>
    </source>
</reference>
<keyword evidence="7" id="KW-0653">Protein transport</keyword>
<organism evidence="11 12">
    <name type="scientific">Pseudomonas brassicacearum</name>
    <dbReference type="NCBI Taxonomy" id="930166"/>
    <lineage>
        <taxon>Bacteria</taxon>
        <taxon>Pseudomonadati</taxon>
        <taxon>Pseudomonadota</taxon>
        <taxon>Gammaproteobacteria</taxon>
        <taxon>Pseudomonadales</taxon>
        <taxon>Pseudomonadaceae</taxon>
        <taxon>Pseudomonas</taxon>
    </lineage>
</organism>
<comment type="similarity">
    <text evidence="2">Belongs to the GSP M family.</text>
</comment>
<evidence type="ECO:0000256" key="7">
    <source>
        <dbReference type="ARBA" id="ARBA00022927"/>
    </source>
</evidence>
<comment type="caution">
    <text evidence="11">The sequence shown here is derived from an EMBL/GenBank/DDBJ whole genome shotgun (WGS) entry which is preliminary data.</text>
</comment>
<comment type="subcellular location">
    <subcellularLocation>
        <location evidence="1">Cell inner membrane</location>
        <topology evidence="1">Single-pass membrane protein</topology>
    </subcellularLocation>
</comment>
<dbReference type="InterPro" id="IPR023229">
    <property type="entry name" value="T2SS_M_periplasmic_sf"/>
</dbReference>
<accession>A0AAW8MHW9</accession>
<dbReference type="SUPFAM" id="SSF103054">
    <property type="entry name" value="General secretion pathway protein M, EpsM"/>
    <property type="match status" value="1"/>
</dbReference>
<dbReference type="AlphaFoldDB" id="A0AAW8MHW9"/>
<evidence type="ECO:0000256" key="10">
    <source>
        <dbReference type="SAM" id="Phobius"/>
    </source>
</evidence>
<dbReference type="GO" id="GO:0015628">
    <property type="term" value="P:protein secretion by the type II secretion system"/>
    <property type="evidence" value="ECO:0007669"/>
    <property type="project" value="InterPro"/>
</dbReference>
<evidence type="ECO:0000256" key="5">
    <source>
        <dbReference type="ARBA" id="ARBA00022519"/>
    </source>
</evidence>
<dbReference type="Gene3D" id="3.30.1360.100">
    <property type="entry name" value="General secretion pathway protein M, EpsM"/>
    <property type="match status" value="1"/>
</dbReference>
<keyword evidence="5" id="KW-0997">Cell inner membrane</keyword>
<gene>
    <name evidence="11" type="ORF">J2W43_005271</name>
</gene>
<evidence type="ECO:0000256" key="1">
    <source>
        <dbReference type="ARBA" id="ARBA00004377"/>
    </source>
</evidence>
<feature type="transmembrane region" description="Helical" evidence="10">
    <location>
        <begin position="21"/>
        <end position="41"/>
    </location>
</feature>
<keyword evidence="8 10" id="KW-1133">Transmembrane helix</keyword>
<proteinExistence type="inferred from homology"/>
<evidence type="ECO:0000256" key="9">
    <source>
        <dbReference type="ARBA" id="ARBA00023136"/>
    </source>
</evidence>
<dbReference type="GO" id="GO:0015627">
    <property type="term" value="C:type II protein secretion system complex"/>
    <property type="evidence" value="ECO:0007669"/>
    <property type="project" value="InterPro"/>
</dbReference>
<evidence type="ECO:0000256" key="4">
    <source>
        <dbReference type="ARBA" id="ARBA00022475"/>
    </source>
</evidence>
<keyword evidence="4" id="KW-1003">Cell membrane</keyword>
<evidence type="ECO:0000256" key="3">
    <source>
        <dbReference type="ARBA" id="ARBA00022448"/>
    </source>
</evidence>
<name>A0AAW8MHW9_9PSED</name>
<keyword evidence="9 10" id="KW-0472">Membrane</keyword>
<dbReference type="GO" id="GO:0005886">
    <property type="term" value="C:plasma membrane"/>
    <property type="evidence" value="ECO:0007669"/>
    <property type="project" value="UniProtKB-SubCell"/>
</dbReference>
<evidence type="ECO:0000256" key="2">
    <source>
        <dbReference type="ARBA" id="ARBA00010637"/>
    </source>
</evidence>
<dbReference type="InterPro" id="IPR007690">
    <property type="entry name" value="T2SS_GspM"/>
</dbReference>
<keyword evidence="3" id="KW-0813">Transport</keyword>
<protein>
    <submittedName>
        <fullName evidence="11">General secretion pathway protein M</fullName>
    </submittedName>
</protein>
<sequence length="153" mass="17084">MNIHGWQGLKRAWEKKSGREQGLLLGLAGLVLVVVGYLWIWQPTQQRLEVAERQYRQQVELSARIQRAEPGRDTSVATRPLSVQVNDSATAAGLDITEMEVDGDSLRLLVSGDANLLLHWLDQHEREGAVLQSLTLEARNGLLEARVVLGRID</sequence>
<evidence type="ECO:0000256" key="8">
    <source>
        <dbReference type="ARBA" id="ARBA00022989"/>
    </source>
</evidence>
<evidence type="ECO:0000256" key="6">
    <source>
        <dbReference type="ARBA" id="ARBA00022692"/>
    </source>
</evidence>
<dbReference type="Proteomes" id="UP001252613">
    <property type="component" value="Unassembled WGS sequence"/>
</dbReference>